<dbReference type="InterPro" id="IPR010054">
    <property type="entry name" value="Type2_sec_GspG"/>
</dbReference>
<comment type="similarity">
    <text evidence="2">Belongs to the GSP G family.</text>
</comment>
<evidence type="ECO:0000259" key="11">
    <source>
        <dbReference type="Pfam" id="PF08334"/>
    </source>
</evidence>
<dbReference type="Pfam" id="PF08334">
    <property type="entry name" value="T2SSG"/>
    <property type="match status" value="1"/>
</dbReference>
<dbReference type="GO" id="GO:0015627">
    <property type="term" value="C:type II protein secretion system complex"/>
    <property type="evidence" value="ECO:0007669"/>
    <property type="project" value="InterPro"/>
</dbReference>
<protein>
    <recommendedName>
        <fullName evidence="3">Type II secretion system core protein G</fullName>
    </recommendedName>
</protein>
<keyword evidence="5" id="KW-0488">Methylation</keyword>
<name>A0A370WT85_9GAMM</name>
<dbReference type="Proteomes" id="UP000254258">
    <property type="component" value="Unassembled WGS sequence"/>
</dbReference>
<dbReference type="SUPFAM" id="SSF54523">
    <property type="entry name" value="Pili subunits"/>
    <property type="match status" value="1"/>
</dbReference>
<dbReference type="InterPro" id="IPR000983">
    <property type="entry name" value="Bac_GSPG_pilin"/>
</dbReference>
<proteinExistence type="inferred from homology"/>
<dbReference type="GO" id="GO:0015628">
    <property type="term" value="P:protein secretion by the type II secretion system"/>
    <property type="evidence" value="ECO:0007669"/>
    <property type="project" value="InterPro"/>
</dbReference>
<keyword evidence="13" id="KW-1185">Reference proteome</keyword>
<evidence type="ECO:0000256" key="8">
    <source>
        <dbReference type="ARBA" id="ARBA00022989"/>
    </source>
</evidence>
<keyword evidence="6" id="KW-0997">Cell inner membrane</keyword>
<keyword evidence="9 10" id="KW-0472">Membrane</keyword>
<dbReference type="NCBIfam" id="TIGR02532">
    <property type="entry name" value="IV_pilin_GFxxxE"/>
    <property type="match status" value="1"/>
</dbReference>
<keyword evidence="4" id="KW-1003">Cell membrane</keyword>
<dbReference type="InterPro" id="IPR045584">
    <property type="entry name" value="Pilin-like"/>
</dbReference>
<evidence type="ECO:0000256" key="10">
    <source>
        <dbReference type="SAM" id="Phobius"/>
    </source>
</evidence>
<feature type="domain" description="Type II secretion system protein GspG C-terminal" evidence="11">
    <location>
        <begin position="43"/>
        <end position="145"/>
    </location>
</feature>
<gene>
    <name evidence="12" type="primary">gspG</name>
    <name evidence="12" type="ORF">DWU98_17590</name>
</gene>
<evidence type="ECO:0000256" key="3">
    <source>
        <dbReference type="ARBA" id="ARBA00020042"/>
    </source>
</evidence>
<accession>A0A370WT85</accession>
<evidence type="ECO:0000256" key="2">
    <source>
        <dbReference type="ARBA" id="ARBA00009984"/>
    </source>
</evidence>
<dbReference type="EMBL" id="QRBE01000013">
    <property type="protein sequence ID" value="RDS79378.1"/>
    <property type="molecule type" value="Genomic_DNA"/>
</dbReference>
<dbReference type="InterPro" id="IPR013545">
    <property type="entry name" value="T2SS_protein-GspG_C"/>
</dbReference>
<dbReference type="OrthoDB" id="9795612at2"/>
<evidence type="ECO:0000256" key="4">
    <source>
        <dbReference type="ARBA" id="ARBA00022475"/>
    </source>
</evidence>
<dbReference type="RefSeq" id="WP_115496893.1">
    <property type="nucleotide sequence ID" value="NZ_QRBE01000013.1"/>
</dbReference>
<comment type="subcellular location">
    <subcellularLocation>
        <location evidence="1">Cell inner membrane</location>
        <topology evidence="1">Single-pass membrane protein</topology>
    </subcellularLocation>
</comment>
<evidence type="ECO:0000256" key="5">
    <source>
        <dbReference type="ARBA" id="ARBA00022481"/>
    </source>
</evidence>
<dbReference type="GO" id="GO:0005886">
    <property type="term" value="C:plasma membrane"/>
    <property type="evidence" value="ECO:0007669"/>
    <property type="project" value="UniProtKB-SubCell"/>
</dbReference>
<dbReference type="PRINTS" id="PR00813">
    <property type="entry name" value="BCTERIALGSPG"/>
</dbReference>
<sequence length="146" mass="15957">MQYTYPRTRRLRNPHRSAGFTLLEMLAVIVLIGIVGAIVVRQVGSSVDKGKYGAGKAQLTTLSQAVDAYALDNGSPPAQLQDLVNKPANASNWQGPYVKPSQLKDPWGHDFGYKYPGEHGSYDLIFYGRDGRPGGDGYDADVGNWQ</sequence>
<organism evidence="12 13">
    <name type="scientific">Dyella monticola</name>
    <dbReference type="NCBI Taxonomy" id="1927958"/>
    <lineage>
        <taxon>Bacteria</taxon>
        <taxon>Pseudomonadati</taxon>
        <taxon>Pseudomonadota</taxon>
        <taxon>Gammaproteobacteria</taxon>
        <taxon>Lysobacterales</taxon>
        <taxon>Rhodanobacteraceae</taxon>
        <taxon>Dyella</taxon>
    </lineage>
</organism>
<comment type="caution">
    <text evidence="12">The sequence shown here is derived from an EMBL/GenBank/DDBJ whole genome shotgun (WGS) entry which is preliminary data.</text>
</comment>
<evidence type="ECO:0000256" key="9">
    <source>
        <dbReference type="ARBA" id="ARBA00023136"/>
    </source>
</evidence>
<reference evidence="12 13" key="1">
    <citation type="submission" date="2018-07" db="EMBL/GenBank/DDBJ databases">
        <title>Dyella monticola sp. nov. and Dyella psychrodurans sp. nov. isolated from monsoon evergreen broad-leaved forest soil of Dinghu Mountain, China.</title>
        <authorList>
            <person name="Gao Z."/>
            <person name="Qiu L."/>
        </authorList>
    </citation>
    <scope>NUCLEOTIDE SEQUENCE [LARGE SCALE GENOMIC DNA]</scope>
    <source>
        <strain evidence="12 13">4G-K06</strain>
    </source>
</reference>
<keyword evidence="7 10" id="KW-0812">Transmembrane</keyword>
<evidence type="ECO:0000313" key="13">
    <source>
        <dbReference type="Proteomes" id="UP000254258"/>
    </source>
</evidence>
<dbReference type="PROSITE" id="PS00409">
    <property type="entry name" value="PROKAR_NTER_METHYL"/>
    <property type="match status" value="1"/>
</dbReference>
<evidence type="ECO:0000256" key="6">
    <source>
        <dbReference type="ARBA" id="ARBA00022519"/>
    </source>
</evidence>
<evidence type="ECO:0000256" key="1">
    <source>
        <dbReference type="ARBA" id="ARBA00004377"/>
    </source>
</evidence>
<dbReference type="NCBIfam" id="TIGR01710">
    <property type="entry name" value="typeII_sec_gspG"/>
    <property type="match status" value="1"/>
</dbReference>
<dbReference type="Gene3D" id="3.30.700.10">
    <property type="entry name" value="Glycoprotein, Type 4 Pilin"/>
    <property type="match status" value="1"/>
</dbReference>
<keyword evidence="8 10" id="KW-1133">Transmembrane helix</keyword>
<feature type="transmembrane region" description="Helical" evidence="10">
    <location>
        <begin position="20"/>
        <end position="40"/>
    </location>
</feature>
<dbReference type="Pfam" id="PF07963">
    <property type="entry name" value="N_methyl"/>
    <property type="match status" value="1"/>
</dbReference>
<dbReference type="AlphaFoldDB" id="A0A370WT85"/>
<dbReference type="InterPro" id="IPR012902">
    <property type="entry name" value="N_methyl_site"/>
</dbReference>
<evidence type="ECO:0000313" key="12">
    <source>
        <dbReference type="EMBL" id="RDS79378.1"/>
    </source>
</evidence>
<evidence type="ECO:0000256" key="7">
    <source>
        <dbReference type="ARBA" id="ARBA00022692"/>
    </source>
</evidence>